<feature type="transmembrane region" description="Helical" evidence="1">
    <location>
        <begin position="26"/>
        <end position="49"/>
    </location>
</feature>
<keyword evidence="3" id="KW-1185">Reference proteome</keyword>
<comment type="caution">
    <text evidence="2">The sequence shown here is derived from an EMBL/GenBank/DDBJ whole genome shotgun (WGS) entry which is preliminary data.</text>
</comment>
<keyword evidence="1" id="KW-1133">Transmembrane helix</keyword>
<evidence type="ECO:0000313" key="3">
    <source>
        <dbReference type="Proteomes" id="UP000447434"/>
    </source>
</evidence>
<evidence type="ECO:0000256" key="1">
    <source>
        <dbReference type="SAM" id="Phobius"/>
    </source>
</evidence>
<sequence length="51" mass="5773">MLLSCFHFQVCCSVVCLVVEHGKVLHVKILVLLLGSYLLLLFVIIVLNFGW</sequence>
<protein>
    <submittedName>
        <fullName evidence="2">Uncharacterized protein</fullName>
    </submittedName>
</protein>
<accession>A0A6A4NQT8</accession>
<evidence type="ECO:0000313" key="2">
    <source>
        <dbReference type="EMBL" id="KAE9591842.1"/>
    </source>
</evidence>
<reference evidence="3" key="1">
    <citation type="journal article" date="2020" name="Nat. Commun.">
        <title>Genome sequence of the cluster root forming white lupin.</title>
        <authorList>
            <person name="Hufnagel B."/>
            <person name="Marques A."/>
            <person name="Soriano A."/>
            <person name="Marques L."/>
            <person name="Divol F."/>
            <person name="Doumas P."/>
            <person name="Sallet E."/>
            <person name="Mancinotti D."/>
            <person name="Carrere S."/>
            <person name="Marande W."/>
            <person name="Arribat S."/>
            <person name="Keller J."/>
            <person name="Huneau C."/>
            <person name="Blein T."/>
            <person name="Aime D."/>
            <person name="Laguerre M."/>
            <person name="Taylor J."/>
            <person name="Schubert V."/>
            <person name="Nelson M."/>
            <person name="Geu-Flores F."/>
            <person name="Crespi M."/>
            <person name="Gallardo-Guerrero K."/>
            <person name="Delaux P.-M."/>
            <person name="Salse J."/>
            <person name="Berges H."/>
            <person name="Guyot R."/>
            <person name="Gouzy J."/>
            <person name="Peret B."/>
        </authorList>
    </citation>
    <scope>NUCLEOTIDE SEQUENCE [LARGE SCALE GENOMIC DNA]</scope>
    <source>
        <strain evidence="3">cv. Amiga</strain>
    </source>
</reference>
<dbReference type="EMBL" id="WOCE01000020">
    <property type="protein sequence ID" value="KAE9591842.1"/>
    <property type="molecule type" value="Genomic_DNA"/>
</dbReference>
<name>A0A6A4NQT8_LUPAL</name>
<dbReference type="Proteomes" id="UP000447434">
    <property type="component" value="Chromosome 20"/>
</dbReference>
<organism evidence="2 3">
    <name type="scientific">Lupinus albus</name>
    <name type="common">White lupine</name>
    <name type="synonym">Lupinus termis</name>
    <dbReference type="NCBI Taxonomy" id="3870"/>
    <lineage>
        <taxon>Eukaryota</taxon>
        <taxon>Viridiplantae</taxon>
        <taxon>Streptophyta</taxon>
        <taxon>Embryophyta</taxon>
        <taxon>Tracheophyta</taxon>
        <taxon>Spermatophyta</taxon>
        <taxon>Magnoliopsida</taxon>
        <taxon>eudicotyledons</taxon>
        <taxon>Gunneridae</taxon>
        <taxon>Pentapetalae</taxon>
        <taxon>rosids</taxon>
        <taxon>fabids</taxon>
        <taxon>Fabales</taxon>
        <taxon>Fabaceae</taxon>
        <taxon>Papilionoideae</taxon>
        <taxon>50 kb inversion clade</taxon>
        <taxon>genistoids sensu lato</taxon>
        <taxon>core genistoids</taxon>
        <taxon>Genisteae</taxon>
        <taxon>Lupinus</taxon>
    </lineage>
</organism>
<dbReference type="AlphaFoldDB" id="A0A6A4NQT8"/>
<gene>
    <name evidence="2" type="ORF">Lalb_Chr20g0122991</name>
</gene>
<proteinExistence type="predicted"/>
<keyword evidence="1" id="KW-0472">Membrane</keyword>
<keyword evidence="1" id="KW-0812">Transmembrane</keyword>